<dbReference type="EMBL" id="JAAVJI010000001">
    <property type="protein sequence ID" value="NJO99663.1"/>
    <property type="molecule type" value="Genomic_DNA"/>
</dbReference>
<protein>
    <submittedName>
        <fullName evidence="2">Uncharacterized protein</fullName>
    </submittedName>
</protein>
<comment type="caution">
    <text evidence="2">The sequence shown here is derived from an EMBL/GenBank/DDBJ whole genome shotgun (WGS) entry which is preliminary data.</text>
</comment>
<evidence type="ECO:0000313" key="3">
    <source>
        <dbReference type="Proteomes" id="UP000746535"/>
    </source>
</evidence>
<gene>
    <name evidence="2" type="ORF">HBH25_02130</name>
</gene>
<accession>A0ABX0YB82</accession>
<dbReference type="RefSeq" id="WP_168081016.1">
    <property type="nucleotide sequence ID" value="NZ_JAAVJI010000001.1"/>
</dbReference>
<evidence type="ECO:0000313" key="2">
    <source>
        <dbReference type="EMBL" id="NJO99663.1"/>
    </source>
</evidence>
<keyword evidence="3" id="KW-1185">Reference proteome</keyword>
<name>A0ABX0YB82_9PSED</name>
<feature type="region of interest" description="Disordered" evidence="1">
    <location>
        <begin position="1"/>
        <end position="50"/>
    </location>
</feature>
<reference evidence="2 3" key="1">
    <citation type="submission" date="2020-03" db="EMBL/GenBank/DDBJ databases">
        <authorList>
            <person name="Wang L."/>
            <person name="He N."/>
            <person name="Li Y."/>
            <person name="Fang Y."/>
            <person name="Zhang F."/>
        </authorList>
    </citation>
    <scope>NUCLEOTIDE SEQUENCE [LARGE SCALE GENOMIC DNA]</scope>
    <source>
        <strain evidence="3">hsmgli-8</strain>
    </source>
</reference>
<dbReference type="Proteomes" id="UP000746535">
    <property type="component" value="Unassembled WGS sequence"/>
</dbReference>
<proteinExistence type="predicted"/>
<sequence>MIDPKAPEQPDTEADPSTAEGNPFSPDFEPDCDEEKLIKPNDADIDTDGG</sequence>
<evidence type="ECO:0000256" key="1">
    <source>
        <dbReference type="SAM" id="MobiDB-lite"/>
    </source>
</evidence>
<organism evidence="2 3">
    <name type="scientific">Pseudomonas quercus</name>
    <dbReference type="NCBI Taxonomy" id="2722792"/>
    <lineage>
        <taxon>Bacteria</taxon>
        <taxon>Pseudomonadati</taxon>
        <taxon>Pseudomonadota</taxon>
        <taxon>Gammaproteobacteria</taxon>
        <taxon>Pseudomonadales</taxon>
        <taxon>Pseudomonadaceae</taxon>
        <taxon>Pseudomonas</taxon>
    </lineage>
</organism>